<keyword evidence="2" id="KW-1185">Reference proteome</keyword>
<name>A0A0B2VZG2_TOXCA</name>
<comment type="caution">
    <text evidence="1">The sequence shown here is derived from an EMBL/GenBank/DDBJ whole genome shotgun (WGS) entry which is preliminary data.</text>
</comment>
<evidence type="ECO:0000313" key="1">
    <source>
        <dbReference type="EMBL" id="KHN86789.1"/>
    </source>
</evidence>
<dbReference type="Proteomes" id="UP000031036">
    <property type="component" value="Unassembled WGS sequence"/>
</dbReference>
<organism evidence="1 2">
    <name type="scientific">Toxocara canis</name>
    <name type="common">Canine roundworm</name>
    <dbReference type="NCBI Taxonomy" id="6265"/>
    <lineage>
        <taxon>Eukaryota</taxon>
        <taxon>Metazoa</taxon>
        <taxon>Ecdysozoa</taxon>
        <taxon>Nematoda</taxon>
        <taxon>Chromadorea</taxon>
        <taxon>Rhabditida</taxon>
        <taxon>Spirurina</taxon>
        <taxon>Ascaridomorpha</taxon>
        <taxon>Ascaridoidea</taxon>
        <taxon>Toxocaridae</taxon>
        <taxon>Toxocara</taxon>
    </lineage>
</organism>
<dbReference type="AlphaFoldDB" id="A0A0B2VZG2"/>
<dbReference type="EMBL" id="JPKZ01000517">
    <property type="protein sequence ID" value="KHN86789.1"/>
    <property type="molecule type" value="Genomic_DNA"/>
</dbReference>
<gene>
    <name evidence="1" type="ORF">Tcan_01153</name>
</gene>
<evidence type="ECO:0000313" key="2">
    <source>
        <dbReference type="Proteomes" id="UP000031036"/>
    </source>
</evidence>
<sequence length="103" mass="12237">MFHITYALTEPLKSIQHQSKNMERIKRNTMVDKAPDGRSDYYKPQLFVERYKTIRKKRGNNKVKEKKACHRGTCDEVMRVNVSILNSGMEQHKITQRQKREAD</sequence>
<protein>
    <submittedName>
        <fullName evidence="1">Uncharacterized protein</fullName>
    </submittedName>
</protein>
<reference evidence="1 2" key="1">
    <citation type="submission" date="2014-11" db="EMBL/GenBank/DDBJ databases">
        <title>Genetic blueprint of the zoonotic pathogen Toxocara canis.</title>
        <authorList>
            <person name="Zhu X.-Q."/>
            <person name="Korhonen P.K."/>
            <person name="Cai H."/>
            <person name="Young N.D."/>
            <person name="Nejsum P."/>
            <person name="von Samson-Himmelstjerna G."/>
            <person name="Boag P.R."/>
            <person name="Tan P."/>
            <person name="Li Q."/>
            <person name="Min J."/>
            <person name="Yang Y."/>
            <person name="Wang X."/>
            <person name="Fang X."/>
            <person name="Hall R.S."/>
            <person name="Hofmann A."/>
            <person name="Sternberg P.W."/>
            <person name="Jex A.R."/>
            <person name="Gasser R.B."/>
        </authorList>
    </citation>
    <scope>NUCLEOTIDE SEQUENCE [LARGE SCALE GENOMIC DNA]</scope>
    <source>
        <strain evidence="1">PN_DK_2014</strain>
    </source>
</reference>
<accession>A0A0B2VZG2</accession>
<feature type="non-terminal residue" evidence="1">
    <location>
        <position position="103"/>
    </location>
</feature>
<proteinExistence type="predicted"/>